<dbReference type="AlphaFoldDB" id="A0A381VV41"/>
<feature type="transmembrane region" description="Helical" evidence="10">
    <location>
        <begin position="46"/>
        <end position="69"/>
    </location>
</feature>
<dbReference type="PIRSF" id="PIRSF004557">
    <property type="entry name" value="SecY"/>
    <property type="match status" value="1"/>
</dbReference>
<reference evidence="11" key="1">
    <citation type="submission" date="2018-05" db="EMBL/GenBank/DDBJ databases">
        <authorList>
            <person name="Lanie J.A."/>
            <person name="Ng W.-L."/>
            <person name="Kazmierczak K.M."/>
            <person name="Andrzejewski T.M."/>
            <person name="Davidsen T.M."/>
            <person name="Wayne K.J."/>
            <person name="Tettelin H."/>
            <person name="Glass J.I."/>
            <person name="Rusch D."/>
            <person name="Podicherti R."/>
            <person name="Tsui H.-C.T."/>
            <person name="Winkler M.E."/>
        </authorList>
    </citation>
    <scope>NUCLEOTIDE SEQUENCE</scope>
</reference>
<comment type="similarity">
    <text evidence="2">Belongs to the SecY/SEC61-alpha family.</text>
</comment>
<sequence length="406" mass="44469">MSIYRLGTYVPLSGIDPFALQEVMASSQKGLMGMFNVFSGGAVKRMAIFALGIMPYISASIIVQLLTGVSDYFKNLKEQGETGRKKITQITRYGTVFIAAMQGYGVSVGLENAGNLVLTPGIYFKLMTTISLVAGTTFLMWLGEQITSRGIGNGISLIIFSGIVAEIPRALGSTFELGRTGALSPIMIISIFILIIITVMFIVFVERAMRKILINYPKKQVGNKIYGGESSHLPLKINTAGVIPAIFASALLLLPITFSNFGLSESDFFINFASLFSQGKPLYMLLYASGIIFFSFFYTSIVFNPKETAENLRKYGGYVPGIRPGERTAVYIENILMKLTTIGACYLTLVCLMPEFLIAKYPIPFYLGGTSVLIVVVVAMDTVTQVQTRLMSSQYESLIKKAKFSK</sequence>
<evidence type="ECO:0000256" key="6">
    <source>
        <dbReference type="ARBA" id="ARBA00022989"/>
    </source>
</evidence>
<evidence type="ECO:0000313" key="11">
    <source>
        <dbReference type="EMBL" id="SVA43433.1"/>
    </source>
</evidence>
<organism evidence="11">
    <name type="scientific">marine metagenome</name>
    <dbReference type="NCBI Taxonomy" id="408172"/>
    <lineage>
        <taxon>unclassified sequences</taxon>
        <taxon>metagenomes</taxon>
        <taxon>ecological metagenomes</taxon>
    </lineage>
</organism>
<protein>
    <recommendedName>
        <fullName evidence="9">Protein translocase subunit SecY</fullName>
    </recommendedName>
</protein>
<keyword evidence="6 10" id="KW-1133">Transmembrane helix</keyword>
<keyword evidence="4 10" id="KW-0812">Transmembrane</keyword>
<name>A0A381VV41_9ZZZZ</name>
<feature type="transmembrane region" description="Helical" evidence="10">
    <location>
        <begin position="122"/>
        <end position="142"/>
    </location>
</feature>
<keyword evidence="7" id="KW-0811">Translocation</keyword>
<dbReference type="InterPro" id="IPR002208">
    <property type="entry name" value="SecY/SEC61-alpha"/>
</dbReference>
<accession>A0A381VV41</accession>
<dbReference type="Pfam" id="PF00344">
    <property type="entry name" value="SecY"/>
    <property type="match status" value="1"/>
</dbReference>
<dbReference type="GO" id="GO:0016020">
    <property type="term" value="C:membrane"/>
    <property type="evidence" value="ECO:0007669"/>
    <property type="project" value="UniProtKB-SubCell"/>
</dbReference>
<dbReference type="InterPro" id="IPR023201">
    <property type="entry name" value="SecY_dom_sf"/>
</dbReference>
<proteinExistence type="inferred from homology"/>
<dbReference type="GO" id="GO:0015031">
    <property type="term" value="P:protein transport"/>
    <property type="evidence" value="ECO:0007669"/>
    <property type="project" value="UniProtKB-KW"/>
</dbReference>
<dbReference type="InterPro" id="IPR026593">
    <property type="entry name" value="SecY"/>
</dbReference>
<feature type="transmembrane region" description="Helical" evidence="10">
    <location>
        <begin position="335"/>
        <end position="357"/>
    </location>
</feature>
<dbReference type="PROSITE" id="PS00756">
    <property type="entry name" value="SECY_2"/>
    <property type="match status" value="1"/>
</dbReference>
<keyword evidence="5" id="KW-0653">Protein transport</keyword>
<evidence type="ECO:0000256" key="1">
    <source>
        <dbReference type="ARBA" id="ARBA00004141"/>
    </source>
</evidence>
<feature type="transmembrane region" description="Helical" evidence="10">
    <location>
        <begin position="183"/>
        <end position="205"/>
    </location>
</feature>
<keyword evidence="8 10" id="KW-0472">Membrane</keyword>
<dbReference type="SUPFAM" id="SSF103491">
    <property type="entry name" value="Preprotein translocase SecY subunit"/>
    <property type="match status" value="1"/>
</dbReference>
<feature type="transmembrane region" description="Helical" evidence="10">
    <location>
        <begin position="90"/>
        <end position="110"/>
    </location>
</feature>
<gene>
    <name evidence="11" type="ORF">METZ01_LOCUS96287</name>
</gene>
<evidence type="ECO:0000256" key="3">
    <source>
        <dbReference type="ARBA" id="ARBA00022448"/>
    </source>
</evidence>
<evidence type="ECO:0000256" key="5">
    <source>
        <dbReference type="ARBA" id="ARBA00022927"/>
    </source>
</evidence>
<evidence type="ECO:0000256" key="10">
    <source>
        <dbReference type="SAM" id="Phobius"/>
    </source>
</evidence>
<keyword evidence="3" id="KW-0813">Transport</keyword>
<dbReference type="Gene3D" id="1.10.3370.10">
    <property type="entry name" value="SecY subunit domain"/>
    <property type="match status" value="1"/>
</dbReference>
<dbReference type="NCBIfam" id="TIGR00967">
    <property type="entry name" value="3a0501s007"/>
    <property type="match status" value="1"/>
</dbReference>
<dbReference type="PANTHER" id="PTHR10906">
    <property type="entry name" value="SECY/SEC61-ALPHA FAMILY MEMBER"/>
    <property type="match status" value="1"/>
</dbReference>
<feature type="transmembrane region" description="Helical" evidence="10">
    <location>
        <begin position="363"/>
        <end position="383"/>
    </location>
</feature>
<feature type="transmembrane region" description="Helical" evidence="10">
    <location>
        <begin position="154"/>
        <end position="171"/>
    </location>
</feature>
<feature type="transmembrane region" description="Helical" evidence="10">
    <location>
        <begin position="282"/>
        <end position="303"/>
    </location>
</feature>
<evidence type="ECO:0000256" key="9">
    <source>
        <dbReference type="ARBA" id="ARBA00039733"/>
    </source>
</evidence>
<feature type="transmembrane region" description="Helical" evidence="10">
    <location>
        <begin position="240"/>
        <end position="262"/>
    </location>
</feature>
<dbReference type="HAMAP" id="MF_01465">
    <property type="entry name" value="SecY"/>
    <property type="match status" value="1"/>
</dbReference>
<evidence type="ECO:0000256" key="8">
    <source>
        <dbReference type="ARBA" id="ARBA00023136"/>
    </source>
</evidence>
<evidence type="ECO:0000256" key="4">
    <source>
        <dbReference type="ARBA" id="ARBA00022692"/>
    </source>
</evidence>
<evidence type="ECO:0000256" key="2">
    <source>
        <dbReference type="ARBA" id="ARBA00005751"/>
    </source>
</evidence>
<dbReference type="PRINTS" id="PR00303">
    <property type="entry name" value="SECYTRNLCASE"/>
</dbReference>
<dbReference type="InterPro" id="IPR030659">
    <property type="entry name" value="SecY_CS"/>
</dbReference>
<comment type="subcellular location">
    <subcellularLocation>
        <location evidence="1">Membrane</location>
        <topology evidence="1">Multi-pass membrane protein</topology>
    </subcellularLocation>
</comment>
<evidence type="ECO:0000256" key="7">
    <source>
        <dbReference type="ARBA" id="ARBA00023010"/>
    </source>
</evidence>
<dbReference type="FunFam" id="1.10.3370.10:FF:000001">
    <property type="entry name" value="Preprotein translocase subunit SecY"/>
    <property type="match status" value="1"/>
</dbReference>
<dbReference type="EMBL" id="UINC01009697">
    <property type="protein sequence ID" value="SVA43433.1"/>
    <property type="molecule type" value="Genomic_DNA"/>
</dbReference>